<feature type="transmembrane region" description="Helical" evidence="1">
    <location>
        <begin position="16"/>
        <end position="36"/>
    </location>
</feature>
<dbReference type="OrthoDB" id="8191171at2759"/>
<dbReference type="InterPro" id="IPR009436">
    <property type="entry name" value="AGTRAP"/>
</dbReference>
<feature type="non-terminal residue" evidence="2">
    <location>
        <position position="1"/>
    </location>
</feature>
<proteinExistence type="predicted"/>
<accession>A0A8B6F7L8</accession>
<evidence type="ECO:0000313" key="2">
    <source>
        <dbReference type="EMBL" id="VDI44899.1"/>
    </source>
</evidence>
<evidence type="ECO:0000256" key="1">
    <source>
        <dbReference type="SAM" id="Phobius"/>
    </source>
</evidence>
<reference evidence="2" key="1">
    <citation type="submission" date="2018-11" db="EMBL/GenBank/DDBJ databases">
        <authorList>
            <person name="Alioto T."/>
            <person name="Alioto T."/>
        </authorList>
    </citation>
    <scope>NUCLEOTIDE SEQUENCE</scope>
</reference>
<keyword evidence="3" id="KW-1185">Reference proteome</keyword>
<dbReference type="EMBL" id="UYJE01006318">
    <property type="protein sequence ID" value="VDI44899.1"/>
    <property type="molecule type" value="Genomic_DNA"/>
</dbReference>
<keyword evidence="1" id="KW-1133">Transmembrane helix</keyword>
<sequence>YYIALYFTHCKELYRFSLGICILNLIIKPVTAFLMYKVWQERQGKPVKLPYNIQWIAASAPTIKRKKRSSNSSEADSEMETDLVAGIITVLTDQLKGVLIEQLRDG</sequence>
<gene>
    <name evidence="2" type="ORF">MGAL_10B087605</name>
</gene>
<protein>
    <submittedName>
        <fullName evidence="2">Uncharacterized protein</fullName>
    </submittedName>
</protein>
<name>A0A8B6F7L8_MYTGA</name>
<keyword evidence="1" id="KW-0812">Transmembrane</keyword>
<dbReference type="GO" id="GO:0038166">
    <property type="term" value="P:angiotensin-activated signaling pathway"/>
    <property type="evidence" value="ECO:0007669"/>
    <property type="project" value="InterPro"/>
</dbReference>
<dbReference type="AlphaFoldDB" id="A0A8B6F7L8"/>
<dbReference type="Proteomes" id="UP000596742">
    <property type="component" value="Unassembled WGS sequence"/>
</dbReference>
<comment type="caution">
    <text evidence="2">The sequence shown here is derived from an EMBL/GenBank/DDBJ whole genome shotgun (WGS) entry which is preliminary data.</text>
</comment>
<keyword evidence="1" id="KW-0472">Membrane</keyword>
<evidence type="ECO:0000313" key="3">
    <source>
        <dbReference type="Proteomes" id="UP000596742"/>
    </source>
</evidence>
<dbReference type="Pfam" id="PF06396">
    <property type="entry name" value="AGTRAP"/>
    <property type="match status" value="1"/>
</dbReference>
<organism evidence="2 3">
    <name type="scientific">Mytilus galloprovincialis</name>
    <name type="common">Mediterranean mussel</name>
    <dbReference type="NCBI Taxonomy" id="29158"/>
    <lineage>
        <taxon>Eukaryota</taxon>
        <taxon>Metazoa</taxon>
        <taxon>Spiralia</taxon>
        <taxon>Lophotrochozoa</taxon>
        <taxon>Mollusca</taxon>
        <taxon>Bivalvia</taxon>
        <taxon>Autobranchia</taxon>
        <taxon>Pteriomorphia</taxon>
        <taxon>Mytilida</taxon>
        <taxon>Mytiloidea</taxon>
        <taxon>Mytilidae</taxon>
        <taxon>Mytilinae</taxon>
        <taxon>Mytilus</taxon>
    </lineage>
</organism>